<comment type="caution">
    <text evidence="3">The sequence shown here is derived from an EMBL/GenBank/DDBJ whole genome shotgun (WGS) entry which is preliminary data.</text>
</comment>
<feature type="chain" id="PRO_5042560705" evidence="2">
    <location>
        <begin position="19"/>
        <end position="204"/>
    </location>
</feature>
<keyword evidence="4" id="KW-1185">Reference proteome</keyword>
<accession>A0AAI9SVG5</accession>
<dbReference type="Proteomes" id="UP001202479">
    <property type="component" value="Unassembled WGS sequence"/>
</dbReference>
<sequence length="204" mass="21551">MKFAKILAAVALASTANTATIKNRELYARDFDLVSIIENGVSDLLDAFGWGSSNTNTGTAATGAATTTTAAAATAGNGGSNPTTAPTTATTSTPNTSGSSNNWLDDFLDNLWNGCYFPDKFWVKRDDVPSSSWPVYVQPALLKKAIAGYLTNEIETTPNGFSQLLDILNISEIQASELGLGAQNSRYYLIGQLAIVLHAEESST</sequence>
<keyword evidence="2" id="KW-0732">Signal</keyword>
<name>A0AAI9SVG5_9ASCO</name>
<reference evidence="3" key="1">
    <citation type="journal article" date="2022" name="DNA Res.">
        <title>Genome analysis of five recently described species of the CUG-Ser clade uncovers Candida theae as a new hybrid lineage with pathogenic potential in the Candida parapsilosis species complex.</title>
        <authorList>
            <person name="Mixao V."/>
            <person name="Del Olmo V."/>
            <person name="Hegedusova E."/>
            <person name="Saus E."/>
            <person name="Pryszcz L."/>
            <person name="Cillingova A."/>
            <person name="Nosek J."/>
            <person name="Gabaldon T."/>
        </authorList>
    </citation>
    <scope>NUCLEOTIDE SEQUENCE</scope>
    <source>
        <strain evidence="3">CBS 10844</strain>
    </source>
</reference>
<dbReference type="RefSeq" id="XP_049179172.1">
    <property type="nucleotide sequence ID" value="XM_049325070.1"/>
</dbReference>
<evidence type="ECO:0000256" key="2">
    <source>
        <dbReference type="SAM" id="SignalP"/>
    </source>
</evidence>
<gene>
    <name evidence="3" type="ORF">KGF56_003709</name>
</gene>
<feature type="signal peptide" evidence="2">
    <location>
        <begin position="1"/>
        <end position="18"/>
    </location>
</feature>
<dbReference type="AlphaFoldDB" id="A0AAI9SVG5"/>
<evidence type="ECO:0000313" key="3">
    <source>
        <dbReference type="EMBL" id="KAI3403425.1"/>
    </source>
</evidence>
<dbReference type="EMBL" id="JAHUZD010000126">
    <property type="protein sequence ID" value="KAI3403425.1"/>
    <property type="molecule type" value="Genomic_DNA"/>
</dbReference>
<evidence type="ECO:0000256" key="1">
    <source>
        <dbReference type="SAM" id="MobiDB-lite"/>
    </source>
</evidence>
<evidence type="ECO:0000313" key="4">
    <source>
        <dbReference type="Proteomes" id="UP001202479"/>
    </source>
</evidence>
<dbReference type="GeneID" id="73381324"/>
<organism evidence="3 4">
    <name type="scientific">Candida oxycetoniae</name>
    <dbReference type="NCBI Taxonomy" id="497107"/>
    <lineage>
        <taxon>Eukaryota</taxon>
        <taxon>Fungi</taxon>
        <taxon>Dikarya</taxon>
        <taxon>Ascomycota</taxon>
        <taxon>Saccharomycotina</taxon>
        <taxon>Pichiomycetes</taxon>
        <taxon>Debaryomycetaceae</taxon>
        <taxon>Candida/Lodderomyces clade</taxon>
        <taxon>Candida</taxon>
    </lineage>
</organism>
<proteinExistence type="predicted"/>
<protein>
    <submittedName>
        <fullName evidence="3">Uncharacterized protein</fullName>
    </submittedName>
</protein>
<feature type="region of interest" description="Disordered" evidence="1">
    <location>
        <begin position="72"/>
        <end position="99"/>
    </location>
</feature>